<dbReference type="PANTHER" id="PTHR35377:SF4">
    <property type="entry name" value="PREVENT-HOST-DEATH FAMILY PROTEIN"/>
    <property type="match status" value="1"/>
</dbReference>
<dbReference type="InterPro" id="IPR006442">
    <property type="entry name" value="Antitoxin_Phd/YefM"/>
</dbReference>
<evidence type="ECO:0000256" key="2">
    <source>
        <dbReference type="RuleBase" id="RU362080"/>
    </source>
</evidence>
<dbReference type="EMBL" id="CP038033">
    <property type="protein sequence ID" value="QBQ53255.1"/>
    <property type="molecule type" value="Genomic_DNA"/>
</dbReference>
<evidence type="ECO:0000256" key="1">
    <source>
        <dbReference type="ARBA" id="ARBA00009981"/>
    </source>
</evidence>
<dbReference type="PANTHER" id="PTHR35377">
    <property type="entry name" value="ANTITOXIN VAPB49-RELATED-RELATED"/>
    <property type="match status" value="1"/>
</dbReference>
<dbReference type="AlphaFoldDB" id="A0A4V1AVI5"/>
<keyword evidence="4" id="KW-1185">Reference proteome</keyword>
<dbReference type="InterPro" id="IPR051416">
    <property type="entry name" value="phD-YefM_TA_antitoxins"/>
</dbReference>
<proteinExistence type="inferred from homology"/>
<dbReference type="OrthoDB" id="9800503at2"/>
<evidence type="ECO:0000313" key="4">
    <source>
        <dbReference type="Proteomes" id="UP000294325"/>
    </source>
</evidence>
<name>A0A4V1AVI5_9GAMM</name>
<dbReference type="Gene3D" id="3.40.1620.10">
    <property type="entry name" value="YefM-like domain"/>
    <property type="match status" value="1"/>
</dbReference>
<dbReference type="InterPro" id="IPR036165">
    <property type="entry name" value="YefM-like_sf"/>
</dbReference>
<sequence length="74" mass="8586">MIQVNIHEAKTHLSKLLQKVLEGEEVVIAKDNQPIAKLVLFEEQKPKRRLGRARGLIRIHPDFDAPIEDLEDYM</sequence>
<accession>A0A4V1AVI5</accession>
<dbReference type="RefSeq" id="WP_134356271.1">
    <property type="nucleotide sequence ID" value="NZ_CP038033.1"/>
</dbReference>
<dbReference type="Pfam" id="PF02604">
    <property type="entry name" value="PhdYeFM_antitox"/>
    <property type="match status" value="1"/>
</dbReference>
<organism evidence="3 4">
    <name type="scientific">Nitrosococcus wardiae</name>
    <dbReference type="NCBI Taxonomy" id="1814290"/>
    <lineage>
        <taxon>Bacteria</taxon>
        <taxon>Pseudomonadati</taxon>
        <taxon>Pseudomonadota</taxon>
        <taxon>Gammaproteobacteria</taxon>
        <taxon>Chromatiales</taxon>
        <taxon>Chromatiaceae</taxon>
        <taxon>Nitrosococcus</taxon>
    </lineage>
</organism>
<comment type="similarity">
    <text evidence="1 2">Belongs to the phD/YefM antitoxin family.</text>
</comment>
<evidence type="ECO:0000313" key="3">
    <source>
        <dbReference type="EMBL" id="QBQ53255.1"/>
    </source>
</evidence>
<comment type="function">
    <text evidence="2">Antitoxin component of a type II toxin-antitoxin (TA) system.</text>
</comment>
<dbReference type="NCBIfam" id="TIGR01552">
    <property type="entry name" value="phd_fam"/>
    <property type="match status" value="1"/>
</dbReference>
<dbReference type="Proteomes" id="UP000294325">
    <property type="component" value="Chromosome"/>
</dbReference>
<dbReference type="SUPFAM" id="SSF143120">
    <property type="entry name" value="YefM-like"/>
    <property type="match status" value="1"/>
</dbReference>
<protein>
    <recommendedName>
        <fullName evidence="2">Antitoxin</fullName>
    </recommendedName>
</protein>
<dbReference type="KEGG" id="nwr:E3U44_01095"/>
<gene>
    <name evidence="3" type="ORF">E3U44_01095</name>
</gene>
<reference evidence="3 4" key="1">
    <citation type="submission" date="2019-03" db="EMBL/GenBank/DDBJ databases">
        <title>The genome sequence of Nitrosococcus wardiae strain D1FHST reveals the archetypal metabolic capacity of ammonia-oxidizing Gammaproteobacteria.</title>
        <authorList>
            <person name="Wang L."/>
            <person name="Lim C.K."/>
            <person name="Hanson T.E."/>
            <person name="Dang H."/>
            <person name="Klotz M.G."/>
        </authorList>
    </citation>
    <scope>NUCLEOTIDE SEQUENCE [LARGE SCALE GENOMIC DNA]</scope>
    <source>
        <strain evidence="3 4">D1FHS</strain>
    </source>
</reference>